<reference evidence="7 8" key="1">
    <citation type="submission" date="2016-11" db="EMBL/GenBank/DDBJ databases">
        <authorList>
            <person name="Jaros S."/>
            <person name="Januszkiewicz K."/>
            <person name="Wedrychowicz H."/>
        </authorList>
    </citation>
    <scope>NUCLEOTIDE SEQUENCE [LARGE SCALE GENOMIC DNA]</scope>
    <source>
        <strain evidence="7 8">DSM 26883</strain>
    </source>
</reference>
<accession>A0A1M5FAA8</accession>
<evidence type="ECO:0000256" key="3">
    <source>
        <dbReference type="ARBA" id="ARBA00022989"/>
    </source>
</evidence>
<evidence type="ECO:0000256" key="4">
    <source>
        <dbReference type="ARBA" id="ARBA00023136"/>
    </source>
</evidence>
<feature type="transmembrane region" description="Helical" evidence="5">
    <location>
        <begin position="105"/>
        <end position="124"/>
    </location>
</feature>
<feature type="transmembrane region" description="Helical" evidence="5">
    <location>
        <begin position="298"/>
        <end position="316"/>
    </location>
</feature>
<keyword evidence="4 5" id="KW-0472">Membrane</keyword>
<dbReference type="PANTHER" id="PTHR37422:SF13">
    <property type="entry name" value="LIPOPOLYSACCHARIDE BIOSYNTHESIS PROTEIN PA4999-RELATED"/>
    <property type="match status" value="1"/>
</dbReference>
<keyword evidence="8" id="KW-1185">Reference proteome</keyword>
<feature type="transmembrane region" description="Helical" evidence="5">
    <location>
        <begin position="179"/>
        <end position="195"/>
    </location>
</feature>
<dbReference type="RefSeq" id="WP_073350341.1">
    <property type="nucleotide sequence ID" value="NZ_FQVD01000042.1"/>
</dbReference>
<dbReference type="Pfam" id="PF04932">
    <property type="entry name" value="Wzy_C"/>
    <property type="match status" value="1"/>
</dbReference>
<feature type="transmembrane region" description="Helical" evidence="5">
    <location>
        <begin position="155"/>
        <end position="172"/>
    </location>
</feature>
<evidence type="ECO:0000313" key="8">
    <source>
        <dbReference type="Proteomes" id="UP000184436"/>
    </source>
</evidence>
<evidence type="ECO:0000256" key="2">
    <source>
        <dbReference type="ARBA" id="ARBA00022692"/>
    </source>
</evidence>
<dbReference type="InterPro" id="IPR007016">
    <property type="entry name" value="O-antigen_ligase-rel_domated"/>
</dbReference>
<feature type="transmembrane region" description="Helical" evidence="5">
    <location>
        <begin position="32"/>
        <end position="53"/>
    </location>
</feature>
<gene>
    <name evidence="7" type="ORF">SAMN05444349_14227</name>
</gene>
<dbReference type="Proteomes" id="UP000184436">
    <property type="component" value="Unassembled WGS sequence"/>
</dbReference>
<evidence type="ECO:0000256" key="1">
    <source>
        <dbReference type="ARBA" id="ARBA00004141"/>
    </source>
</evidence>
<dbReference type="PANTHER" id="PTHR37422">
    <property type="entry name" value="TEICHURONIC ACID BIOSYNTHESIS PROTEIN TUAE"/>
    <property type="match status" value="1"/>
</dbReference>
<feature type="transmembrane region" description="Helical" evidence="5">
    <location>
        <begin position="131"/>
        <end position="149"/>
    </location>
</feature>
<keyword evidence="2 5" id="KW-0812">Transmembrane</keyword>
<dbReference type="EMBL" id="FQVD01000042">
    <property type="protein sequence ID" value="SHF88406.1"/>
    <property type="molecule type" value="Genomic_DNA"/>
</dbReference>
<protein>
    <submittedName>
        <fullName evidence="7">O-antigen ligase</fullName>
    </submittedName>
</protein>
<evidence type="ECO:0000313" key="7">
    <source>
        <dbReference type="EMBL" id="SHF88406.1"/>
    </source>
</evidence>
<dbReference type="GO" id="GO:0016874">
    <property type="term" value="F:ligase activity"/>
    <property type="evidence" value="ECO:0007669"/>
    <property type="project" value="UniProtKB-KW"/>
</dbReference>
<feature type="domain" description="O-antigen ligase-related" evidence="6">
    <location>
        <begin position="141"/>
        <end position="277"/>
    </location>
</feature>
<dbReference type="STRING" id="871325.SAMN05444349_14227"/>
<feature type="transmembrane region" description="Helical" evidence="5">
    <location>
        <begin position="65"/>
        <end position="85"/>
    </location>
</feature>
<organism evidence="7 8">
    <name type="scientific">Bacteroides faecichinchillae</name>
    <dbReference type="NCBI Taxonomy" id="871325"/>
    <lineage>
        <taxon>Bacteria</taxon>
        <taxon>Pseudomonadati</taxon>
        <taxon>Bacteroidota</taxon>
        <taxon>Bacteroidia</taxon>
        <taxon>Bacteroidales</taxon>
        <taxon>Bacteroidaceae</taxon>
        <taxon>Bacteroides</taxon>
    </lineage>
</organism>
<name>A0A1M5FAA8_9BACE</name>
<dbReference type="AlphaFoldDB" id="A0A1M5FAA8"/>
<evidence type="ECO:0000256" key="5">
    <source>
        <dbReference type="SAM" id="Phobius"/>
    </source>
</evidence>
<keyword evidence="3 5" id="KW-1133">Transmembrane helix</keyword>
<dbReference type="InterPro" id="IPR051533">
    <property type="entry name" value="WaaL-like"/>
</dbReference>
<comment type="subcellular location">
    <subcellularLocation>
        <location evidence="1">Membrane</location>
        <topology evidence="1">Multi-pass membrane protein</topology>
    </subcellularLocation>
</comment>
<keyword evidence="7" id="KW-0436">Ligase</keyword>
<proteinExistence type="predicted"/>
<dbReference type="GO" id="GO:0016020">
    <property type="term" value="C:membrane"/>
    <property type="evidence" value="ECO:0007669"/>
    <property type="project" value="UniProtKB-SubCell"/>
</dbReference>
<feature type="transmembrane region" description="Helical" evidence="5">
    <location>
        <begin position="262"/>
        <end position="286"/>
    </location>
</feature>
<feature type="transmembrane region" description="Helical" evidence="5">
    <location>
        <begin position="7"/>
        <end position="26"/>
    </location>
</feature>
<dbReference type="OrthoDB" id="1454576at2"/>
<sequence>MITFKPTVVQGSLLVLCLTAVFVYSLSFTDPYIVPKWLFVILITLGMGLYVSIRILLRKPVVMDLPLVGISIVGICCLQALYGLLQYFNVFSSNSVYPITGSFDNPAGFAITLSAGFPFIGFLIQKSNHKYIQYLGWTIGIILLAAVFLSGSRAGIVSIVAICTIFFYSRFICKGIWNYLLSGGLILLLVCSYWMKKDSADGRMLIWQCGINMVKDSPWIGHGVGCFEAHYMDYQAEYFELHGQQSRFAMLADNVKQPFNEYLGVLLNFGIIGLLVLAAIIFLLFYCYEMNVTNEKRIALYALISIGIFSLFSYPFTYPFTWIICCYPKVRITRVIPTSLLSQPKKRISCKTDFYMQLRLG</sequence>
<evidence type="ECO:0000259" key="6">
    <source>
        <dbReference type="Pfam" id="PF04932"/>
    </source>
</evidence>